<evidence type="ECO:0000256" key="3">
    <source>
        <dbReference type="ARBA" id="ARBA00022722"/>
    </source>
</evidence>
<dbReference type="EC" id="3.1.26.5" evidence="7 8"/>
<dbReference type="Proteomes" id="UP000230353">
    <property type="component" value="Unassembled WGS sequence"/>
</dbReference>
<dbReference type="GO" id="GO:0001682">
    <property type="term" value="P:tRNA 5'-leader removal"/>
    <property type="evidence" value="ECO:0007669"/>
    <property type="project" value="UniProtKB-UniRule"/>
</dbReference>
<dbReference type="PANTHER" id="PTHR33992">
    <property type="entry name" value="RIBONUCLEASE P PROTEIN COMPONENT"/>
    <property type="match status" value="1"/>
</dbReference>
<protein>
    <recommendedName>
        <fullName evidence="7 8">Ribonuclease P protein component</fullName>
        <shortName evidence="7">RNase P protein</shortName>
        <shortName evidence="7">RNaseP protein</shortName>
        <ecNumber evidence="7 8">3.1.26.5</ecNumber>
    </recommendedName>
    <alternativeName>
        <fullName evidence="7">Protein C5</fullName>
    </alternativeName>
</protein>
<keyword evidence="6 7" id="KW-0694">RNA-binding</keyword>
<dbReference type="InterPro" id="IPR014721">
    <property type="entry name" value="Ribsml_uS5_D2-typ_fold_subgr"/>
</dbReference>
<comment type="subunit">
    <text evidence="7">Consists of a catalytic RNA component (M1 or rnpB) and a protein subunit.</text>
</comment>
<comment type="similarity">
    <text evidence="7">Belongs to the RnpA family.</text>
</comment>
<gene>
    <name evidence="7 9" type="primary">rnpA</name>
    <name evidence="9" type="ORF">COT67_01945</name>
</gene>
<keyword evidence="5 7" id="KW-0378">Hydrolase</keyword>
<dbReference type="Gene3D" id="3.30.230.10">
    <property type="match status" value="1"/>
</dbReference>
<evidence type="ECO:0000313" key="9">
    <source>
        <dbReference type="EMBL" id="PIS13411.1"/>
    </source>
</evidence>
<evidence type="ECO:0000256" key="4">
    <source>
        <dbReference type="ARBA" id="ARBA00022759"/>
    </source>
</evidence>
<comment type="function">
    <text evidence="1 7">RNaseP catalyzes the removal of the 5'-leader sequence from pre-tRNA to produce the mature 5'-terminus. It can also cleave other RNA substrates such as 4.5S RNA. The protein component plays an auxiliary but essential role in vivo by binding to the 5'-leader sequence and broadening the substrate specificity of the ribozyme.</text>
</comment>
<evidence type="ECO:0000256" key="7">
    <source>
        <dbReference type="HAMAP-Rule" id="MF_00227"/>
    </source>
</evidence>
<evidence type="ECO:0000256" key="8">
    <source>
        <dbReference type="NCBIfam" id="TIGR00188"/>
    </source>
</evidence>
<proteinExistence type="inferred from homology"/>
<dbReference type="AlphaFoldDB" id="A0A2H0WL73"/>
<evidence type="ECO:0000256" key="1">
    <source>
        <dbReference type="ARBA" id="ARBA00002663"/>
    </source>
</evidence>
<evidence type="ECO:0000256" key="2">
    <source>
        <dbReference type="ARBA" id="ARBA00022694"/>
    </source>
</evidence>
<accession>A0A2H0WL73</accession>
<dbReference type="PROSITE" id="PS00648">
    <property type="entry name" value="RIBONUCLEASE_P"/>
    <property type="match status" value="1"/>
</dbReference>
<dbReference type="GO" id="GO:0030677">
    <property type="term" value="C:ribonuclease P complex"/>
    <property type="evidence" value="ECO:0007669"/>
    <property type="project" value="TreeGrafter"/>
</dbReference>
<dbReference type="HAMAP" id="MF_00227">
    <property type="entry name" value="RNase_P"/>
    <property type="match status" value="1"/>
</dbReference>
<evidence type="ECO:0000256" key="6">
    <source>
        <dbReference type="ARBA" id="ARBA00022884"/>
    </source>
</evidence>
<reference evidence="10" key="1">
    <citation type="submission" date="2017-09" db="EMBL/GenBank/DDBJ databases">
        <title>Depth-based differentiation of microbial function through sediment-hosted aquifers and enrichment of novel symbionts in the deep terrestrial subsurface.</title>
        <authorList>
            <person name="Probst A.J."/>
            <person name="Ladd B."/>
            <person name="Jarett J.K."/>
            <person name="Geller-Mcgrath D.E."/>
            <person name="Sieber C.M.K."/>
            <person name="Emerson J.B."/>
            <person name="Anantharaman K."/>
            <person name="Thomas B.C."/>
            <person name="Malmstrom R."/>
            <person name="Stieglmeier M."/>
            <person name="Klingl A."/>
            <person name="Woyke T."/>
            <person name="Ryan C.M."/>
            <person name="Banfield J.F."/>
        </authorList>
    </citation>
    <scope>NUCLEOTIDE SEQUENCE [LARGE SCALE GENOMIC DNA]</scope>
</reference>
<dbReference type="PANTHER" id="PTHR33992:SF1">
    <property type="entry name" value="RIBONUCLEASE P PROTEIN COMPONENT"/>
    <property type="match status" value="1"/>
</dbReference>
<comment type="catalytic activity">
    <reaction evidence="7">
        <text>Endonucleolytic cleavage of RNA, removing 5'-extranucleotides from tRNA precursor.</text>
        <dbReference type="EC" id="3.1.26.5"/>
    </reaction>
</comment>
<evidence type="ECO:0000313" key="10">
    <source>
        <dbReference type="Proteomes" id="UP000230353"/>
    </source>
</evidence>
<keyword evidence="2 7" id="KW-0819">tRNA processing</keyword>
<keyword evidence="3 7" id="KW-0540">Nuclease</keyword>
<name>A0A2H0WL73_9BACT</name>
<dbReference type="SUPFAM" id="SSF54211">
    <property type="entry name" value="Ribosomal protein S5 domain 2-like"/>
    <property type="match status" value="1"/>
</dbReference>
<dbReference type="InterPro" id="IPR020568">
    <property type="entry name" value="Ribosomal_Su5_D2-typ_SF"/>
</dbReference>
<dbReference type="NCBIfam" id="TIGR00188">
    <property type="entry name" value="rnpA"/>
    <property type="match status" value="1"/>
</dbReference>
<dbReference type="GO" id="GO:0042781">
    <property type="term" value="F:3'-tRNA processing endoribonuclease activity"/>
    <property type="evidence" value="ECO:0007669"/>
    <property type="project" value="TreeGrafter"/>
</dbReference>
<evidence type="ECO:0000256" key="5">
    <source>
        <dbReference type="ARBA" id="ARBA00022801"/>
    </source>
</evidence>
<keyword evidence="4 7" id="KW-0255">Endonuclease</keyword>
<sequence>MLPSQNRFRKTEFDSFKKSRKRTFSSANFNLSLAGSFNSIRFAIVVSSSVAKKAVERNKLKRRIRSVVSDNIEKIKNGFVVVIYAKEGAGDLTFQDIKKQINSLFKKSNILKNND</sequence>
<dbReference type="GO" id="GO:0004526">
    <property type="term" value="F:ribonuclease P activity"/>
    <property type="evidence" value="ECO:0007669"/>
    <property type="project" value="UniProtKB-UniRule"/>
</dbReference>
<dbReference type="EMBL" id="PEZL01000028">
    <property type="protein sequence ID" value="PIS13411.1"/>
    <property type="molecule type" value="Genomic_DNA"/>
</dbReference>
<dbReference type="InterPro" id="IPR020539">
    <property type="entry name" value="RNase_P_CS"/>
</dbReference>
<dbReference type="GO" id="GO:0000049">
    <property type="term" value="F:tRNA binding"/>
    <property type="evidence" value="ECO:0007669"/>
    <property type="project" value="UniProtKB-UniRule"/>
</dbReference>
<organism evidence="9 10">
    <name type="scientific">Candidatus Tagabacteria bacterium CG09_land_8_20_14_0_10_41_14</name>
    <dbReference type="NCBI Taxonomy" id="1975021"/>
    <lineage>
        <taxon>Bacteria</taxon>
        <taxon>Candidatus Tagaibacteriota</taxon>
    </lineage>
</organism>
<dbReference type="InterPro" id="IPR000100">
    <property type="entry name" value="RNase_P"/>
</dbReference>
<dbReference type="Pfam" id="PF00825">
    <property type="entry name" value="Ribonuclease_P"/>
    <property type="match status" value="1"/>
</dbReference>
<comment type="caution">
    <text evidence="9">The sequence shown here is derived from an EMBL/GenBank/DDBJ whole genome shotgun (WGS) entry which is preliminary data.</text>
</comment>